<evidence type="ECO:0000313" key="3">
    <source>
        <dbReference type="Proteomes" id="UP000316476"/>
    </source>
</evidence>
<comment type="caution">
    <text evidence="2">The sequence shown here is derived from an EMBL/GenBank/DDBJ whole genome shotgun (WGS) entry which is preliminary data.</text>
</comment>
<accession>A0A5C6FM78</accession>
<reference evidence="2 3" key="1">
    <citation type="submission" date="2019-02" db="EMBL/GenBank/DDBJ databases">
        <title>Deep-cultivation of Planctomycetes and their phenomic and genomic characterization uncovers novel biology.</title>
        <authorList>
            <person name="Wiegand S."/>
            <person name="Jogler M."/>
            <person name="Boedeker C."/>
            <person name="Pinto D."/>
            <person name="Vollmers J."/>
            <person name="Rivas-Marin E."/>
            <person name="Kohn T."/>
            <person name="Peeters S.H."/>
            <person name="Heuer A."/>
            <person name="Rast P."/>
            <person name="Oberbeckmann S."/>
            <person name="Bunk B."/>
            <person name="Jeske O."/>
            <person name="Meyerdierks A."/>
            <person name="Storesund J.E."/>
            <person name="Kallscheuer N."/>
            <person name="Luecker S."/>
            <person name="Lage O.M."/>
            <person name="Pohl T."/>
            <person name="Merkel B.J."/>
            <person name="Hornburger P."/>
            <person name="Mueller R.-W."/>
            <person name="Bruemmer F."/>
            <person name="Labrenz M."/>
            <person name="Spormann A.M."/>
            <person name="Op Den Camp H."/>
            <person name="Overmann J."/>
            <person name="Amann R."/>
            <person name="Jetten M.S.M."/>
            <person name="Mascher T."/>
            <person name="Medema M.H."/>
            <person name="Devos D.P."/>
            <person name="Kaster A.-K."/>
            <person name="Ovreas L."/>
            <person name="Rohde M."/>
            <person name="Galperin M.Y."/>
            <person name="Jogler C."/>
        </authorList>
    </citation>
    <scope>NUCLEOTIDE SEQUENCE [LARGE SCALE GENOMIC DNA]</scope>
    <source>
        <strain evidence="2 3">V7</strain>
    </source>
</reference>
<organism evidence="2 3">
    <name type="scientific">Crateriforma conspicua</name>
    <dbReference type="NCBI Taxonomy" id="2527996"/>
    <lineage>
        <taxon>Bacteria</taxon>
        <taxon>Pseudomonadati</taxon>
        <taxon>Planctomycetota</taxon>
        <taxon>Planctomycetia</taxon>
        <taxon>Planctomycetales</taxon>
        <taxon>Planctomycetaceae</taxon>
        <taxon>Crateriforma</taxon>
    </lineage>
</organism>
<proteinExistence type="predicted"/>
<name>A0A5C6FM78_9PLAN</name>
<protein>
    <submittedName>
        <fullName evidence="2">Uncharacterized protein</fullName>
    </submittedName>
</protein>
<sequence length="63" mass="6937">MAGTWRRCNAGCIHATGLSATTYDDRTAVMVKKVKATSIAAIRPSRGTHQPRYPSARAARRRH</sequence>
<gene>
    <name evidence="2" type="ORF">V7x_34360</name>
</gene>
<feature type="region of interest" description="Disordered" evidence="1">
    <location>
        <begin position="42"/>
        <end position="63"/>
    </location>
</feature>
<evidence type="ECO:0000256" key="1">
    <source>
        <dbReference type="SAM" id="MobiDB-lite"/>
    </source>
</evidence>
<dbReference type="AlphaFoldDB" id="A0A5C6FM78"/>
<dbReference type="EMBL" id="SJPZ01000002">
    <property type="protein sequence ID" value="TWU61748.1"/>
    <property type="molecule type" value="Genomic_DNA"/>
</dbReference>
<dbReference type="Proteomes" id="UP000316476">
    <property type="component" value="Unassembled WGS sequence"/>
</dbReference>
<evidence type="ECO:0000313" key="2">
    <source>
        <dbReference type="EMBL" id="TWU61748.1"/>
    </source>
</evidence>